<dbReference type="PANTHER" id="PTHR13612:SF0">
    <property type="entry name" value="ENHANCER OF MRNA-DECAPPING PROTEIN 3"/>
    <property type="match status" value="1"/>
</dbReference>
<comment type="caution">
    <text evidence="3">The sequence shown here is derived from an EMBL/GenBank/DDBJ whole genome shotgun (WGS) entry which is preliminary data.</text>
</comment>
<dbReference type="STRING" id="34508.A0A4U5P9R3"/>
<dbReference type="GO" id="GO:0033962">
    <property type="term" value="P:P-body assembly"/>
    <property type="evidence" value="ECO:0007669"/>
    <property type="project" value="TreeGrafter"/>
</dbReference>
<name>A0A4U5P9R3_STECR</name>
<gene>
    <name evidence="3" type="ORF">L596_007361</name>
</gene>
<feature type="region of interest" description="Disordered" evidence="1">
    <location>
        <begin position="120"/>
        <end position="149"/>
    </location>
</feature>
<reference evidence="3 4" key="2">
    <citation type="journal article" date="2019" name="G3 (Bethesda)">
        <title>Hybrid Assembly of the Genome of the Entomopathogenic Nematode Steinernema carpocapsae Identifies the X-Chromosome.</title>
        <authorList>
            <person name="Serra L."/>
            <person name="Macchietto M."/>
            <person name="Macias-Munoz A."/>
            <person name="McGill C.J."/>
            <person name="Rodriguez I.M."/>
            <person name="Rodriguez B."/>
            <person name="Murad R."/>
            <person name="Mortazavi A."/>
        </authorList>
    </citation>
    <scope>NUCLEOTIDE SEQUENCE [LARGE SCALE GENOMIC DNA]</scope>
    <source>
        <strain evidence="3 4">ALL</strain>
    </source>
</reference>
<dbReference type="GO" id="GO:0003729">
    <property type="term" value="F:mRNA binding"/>
    <property type="evidence" value="ECO:0007669"/>
    <property type="project" value="TreeGrafter"/>
</dbReference>
<evidence type="ECO:0000256" key="1">
    <source>
        <dbReference type="SAM" id="MobiDB-lite"/>
    </source>
</evidence>
<feature type="region of interest" description="Disordered" evidence="1">
    <location>
        <begin position="169"/>
        <end position="188"/>
    </location>
</feature>
<reference evidence="3 4" key="1">
    <citation type="journal article" date="2015" name="Genome Biol.">
        <title>Comparative genomics of Steinernema reveals deeply conserved gene regulatory networks.</title>
        <authorList>
            <person name="Dillman A.R."/>
            <person name="Macchietto M."/>
            <person name="Porter C.F."/>
            <person name="Rogers A."/>
            <person name="Williams B."/>
            <person name="Antoshechkin I."/>
            <person name="Lee M.M."/>
            <person name="Goodwin Z."/>
            <person name="Lu X."/>
            <person name="Lewis E.E."/>
            <person name="Goodrich-Blair H."/>
            <person name="Stock S.P."/>
            <person name="Adams B.J."/>
            <person name="Sternberg P.W."/>
            <person name="Mortazavi A."/>
        </authorList>
    </citation>
    <scope>NUCLEOTIDE SEQUENCE [LARGE SCALE GENOMIC DNA]</scope>
    <source>
        <strain evidence="3 4">ALL</strain>
    </source>
</reference>
<evidence type="ECO:0008006" key="5">
    <source>
        <dbReference type="Google" id="ProtNLM"/>
    </source>
</evidence>
<dbReference type="Gene3D" id="2.30.30.100">
    <property type="match status" value="1"/>
</dbReference>
<sequence length="543" mass="60202">MVLLIDSALLGALLAVNCKENGLYQGLLDNIDGTQSITLIKSFRDGHQVPGGSTQIALSSVHDLRVLAPPEGGRPVTVGQTSEAHRNVSLEKEPKNVPANVMAALGMKAEEKKNEGLNLMRYNADPPKSTKKVKPTPKKFSQSYTNGVHTHQPTTVMKRMNVNSLLVQHPSSPTSSGCVTGTEDSPNNDHKYDQFQYEEFGQFKKFGRQIPQPCVLQNRKTPRDRYVGPTGIPATDCANGYGLKANQNRHVDLQHVDHAELTNDFDFEANLLLFRREDLDDMEYELKEKPNESDNYAHDENIIADPARVISWVNRQPDTSFSPLGSLTAKKGHSIPLLSKSDKQRLLKAAEEYLGHNVLPVVLADRILLFLLQIAERFKLRMRKVVLLVTERSDSHLIQTLVRHLRNRRNLPYLYGLGTSVDKVDGAFVVESVKEIPFDAEVVISLDGAHHQPSLQPWMLRAANGPRAAHVIAVEDFSSSYTFGHTLLAGLPSDEQSSSIAELNSKEGVVALADIGVPFHWMNSSDHTNNLADAFLHGFLVNL</sequence>
<evidence type="ECO:0000256" key="2">
    <source>
        <dbReference type="SAM" id="SignalP"/>
    </source>
</evidence>
<dbReference type="GO" id="GO:0000932">
    <property type="term" value="C:P-body"/>
    <property type="evidence" value="ECO:0007669"/>
    <property type="project" value="TreeGrafter"/>
</dbReference>
<dbReference type="AlphaFoldDB" id="A0A4U5P9R3"/>
<keyword evidence="2" id="KW-0732">Signal</keyword>
<dbReference type="GO" id="GO:0031087">
    <property type="term" value="P:deadenylation-independent decapping of nuclear-transcribed mRNA"/>
    <property type="evidence" value="ECO:0007669"/>
    <property type="project" value="TreeGrafter"/>
</dbReference>
<organism evidence="3 4">
    <name type="scientific">Steinernema carpocapsae</name>
    <name type="common">Entomopathogenic nematode</name>
    <dbReference type="NCBI Taxonomy" id="34508"/>
    <lineage>
        <taxon>Eukaryota</taxon>
        <taxon>Metazoa</taxon>
        <taxon>Ecdysozoa</taxon>
        <taxon>Nematoda</taxon>
        <taxon>Chromadorea</taxon>
        <taxon>Rhabditida</taxon>
        <taxon>Tylenchina</taxon>
        <taxon>Panagrolaimomorpha</taxon>
        <taxon>Strongyloidoidea</taxon>
        <taxon>Steinernematidae</taxon>
        <taxon>Steinernema</taxon>
    </lineage>
</organism>
<feature type="compositionally biased region" description="Polar residues" evidence="1">
    <location>
        <begin position="140"/>
        <end position="149"/>
    </location>
</feature>
<dbReference type="EMBL" id="AZBU02000002">
    <property type="protein sequence ID" value="TKR92781.1"/>
    <property type="molecule type" value="Genomic_DNA"/>
</dbReference>
<accession>A0A4U5P9R3</accession>
<evidence type="ECO:0000313" key="3">
    <source>
        <dbReference type="EMBL" id="TKR92781.1"/>
    </source>
</evidence>
<dbReference type="Proteomes" id="UP000298663">
    <property type="component" value="Unassembled WGS sequence"/>
</dbReference>
<feature type="signal peptide" evidence="2">
    <location>
        <begin position="1"/>
        <end position="18"/>
    </location>
</feature>
<keyword evidence="4" id="KW-1185">Reference proteome</keyword>
<feature type="compositionally biased region" description="Polar residues" evidence="1">
    <location>
        <begin position="169"/>
        <end position="185"/>
    </location>
</feature>
<evidence type="ECO:0000313" key="4">
    <source>
        <dbReference type="Proteomes" id="UP000298663"/>
    </source>
</evidence>
<protein>
    <recommendedName>
        <fullName evidence="5">DFDF domain-containing protein</fullName>
    </recommendedName>
</protein>
<feature type="chain" id="PRO_5020651265" description="DFDF domain-containing protein" evidence="2">
    <location>
        <begin position="19"/>
        <end position="543"/>
    </location>
</feature>
<proteinExistence type="predicted"/>
<dbReference type="OrthoDB" id="5824531at2759"/>
<dbReference type="PANTHER" id="PTHR13612">
    <property type="entry name" value="ENHANCER OF MRNA-DECAPPING PROTEIN 3"/>
    <property type="match status" value="1"/>
</dbReference>